<dbReference type="EMBL" id="JZWT02000009">
    <property type="protein sequence ID" value="MFB6490509.1"/>
    <property type="molecule type" value="Genomic_DNA"/>
</dbReference>
<evidence type="ECO:0000313" key="1">
    <source>
        <dbReference type="EMBL" id="MFB6490509.1"/>
    </source>
</evidence>
<name>A0ACC6V0D4_9CREN</name>
<proteinExistence type="predicted"/>
<protein>
    <submittedName>
        <fullName evidence="1">ABC transporter permease</fullName>
    </submittedName>
</protein>
<comment type="caution">
    <text evidence="1">The sequence shown here is derived from an EMBL/GenBank/DDBJ whole genome shotgun (WGS) entry which is preliminary data.</text>
</comment>
<organism evidence="1 2">
    <name type="scientific">Thermoproteus sp. AZ2</name>
    <dbReference type="NCBI Taxonomy" id="1609232"/>
    <lineage>
        <taxon>Archaea</taxon>
        <taxon>Thermoproteota</taxon>
        <taxon>Thermoprotei</taxon>
        <taxon>Thermoproteales</taxon>
        <taxon>Thermoproteaceae</taxon>
        <taxon>Thermoproteus</taxon>
    </lineage>
</organism>
<accession>A0ACC6V0D4</accession>
<evidence type="ECO:0000313" key="2">
    <source>
        <dbReference type="Proteomes" id="UP000033636"/>
    </source>
</evidence>
<dbReference type="Proteomes" id="UP000033636">
    <property type="component" value="Unassembled WGS sequence"/>
</dbReference>
<gene>
    <name evidence="1" type="ORF">TU35_004550</name>
</gene>
<reference evidence="1" key="1">
    <citation type="submission" date="2024-07" db="EMBL/GenBank/DDBJ databases">
        <title>Metagenome and Metagenome-Assembled Genomes of Archaea from a hot spring from the geothermal field of Los Azufres, Mexico.</title>
        <authorList>
            <person name="Marin-Paredes R."/>
            <person name="Martinez-Romero E."/>
            <person name="Servin-Garciduenas L.E."/>
        </authorList>
    </citation>
    <scope>NUCLEOTIDE SEQUENCE</scope>
</reference>
<sequence>MSIWRYIRRKGIEYVITWYVALTLAFILPRLLPIDPIKIMVQRILSTGSGYMPPSALQALAQHIEAMFGVNKPLWEQYVLFVWNALHLNFGISVWLFGTPVSEIILRALPYDIVLLVPAVLLSWYVGNAIGAWLGFSKRNTATDKATLPIFYALNNAPYFWFALILIWLFAAVFPIFPASGTSYSMPHFSWTWAWISDFLWHLALPFLSLFIVSLGGWAIGMRQNMLNEVRNNYMTYGESLGIHRGILRNYAYRNAILPQITGLAISLGSVVSGNATLEFTFQYPGIGLIMGNALGNYDYFLMSGVFFFIITVLLIMNFIVDMAYAFIDPRIRAGVT</sequence>